<accession>A0A914GRU4</accession>
<dbReference type="SUPFAM" id="SSF54695">
    <property type="entry name" value="POZ domain"/>
    <property type="match status" value="1"/>
</dbReference>
<dbReference type="PANTHER" id="PTHR47022">
    <property type="entry name" value="BTB AND MATH DOMAIN-CONTAINING PROTEIN 36-RELATED"/>
    <property type="match status" value="1"/>
</dbReference>
<dbReference type="Gene3D" id="2.60.210.10">
    <property type="entry name" value="Apoptosis, Tumor Necrosis Factor Receptor Associated Protein 2, Chain A"/>
    <property type="match status" value="1"/>
</dbReference>
<feature type="region of interest" description="Disordered" evidence="1">
    <location>
        <begin position="1"/>
        <end position="22"/>
    </location>
</feature>
<dbReference type="Pfam" id="PF00651">
    <property type="entry name" value="BTB"/>
    <property type="match status" value="1"/>
</dbReference>
<dbReference type="AlphaFoldDB" id="A0A914GRU4"/>
<dbReference type="Proteomes" id="UP000887572">
    <property type="component" value="Unplaced"/>
</dbReference>
<protein>
    <submittedName>
        <fullName evidence="4">BTB domain-containing protein</fullName>
    </submittedName>
</protein>
<dbReference type="InterPro" id="IPR011333">
    <property type="entry name" value="SKP1/BTB/POZ_sf"/>
</dbReference>
<reference evidence="4" key="1">
    <citation type="submission" date="2022-11" db="UniProtKB">
        <authorList>
            <consortium name="WormBaseParasite"/>
        </authorList>
    </citation>
    <scope>IDENTIFICATION</scope>
</reference>
<name>A0A914GRU4_GLORO</name>
<feature type="compositionally biased region" description="Polar residues" evidence="1">
    <location>
        <begin position="1"/>
        <end position="15"/>
    </location>
</feature>
<organism evidence="3 4">
    <name type="scientific">Globodera rostochiensis</name>
    <name type="common">Golden nematode worm</name>
    <name type="synonym">Heterodera rostochiensis</name>
    <dbReference type="NCBI Taxonomy" id="31243"/>
    <lineage>
        <taxon>Eukaryota</taxon>
        <taxon>Metazoa</taxon>
        <taxon>Ecdysozoa</taxon>
        <taxon>Nematoda</taxon>
        <taxon>Chromadorea</taxon>
        <taxon>Rhabditida</taxon>
        <taxon>Tylenchina</taxon>
        <taxon>Tylenchomorpha</taxon>
        <taxon>Tylenchoidea</taxon>
        <taxon>Heteroderidae</taxon>
        <taxon>Heteroderinae</taxon>
        <taxon>Globodera</taxon>
    </lineage>
</organism>
<dbReference type="SMART" id="SM00225">
    <property type="entry name" value="BTB"/>
    <property type="match status" value="1"/>
</dbReference>
<evidence type="ECO:0000256" key="1">
    <source>
        <dbReference type="SAM" id="MobiDB-lite"/>
    </source>
</evidence>
<dbReference type="SMART" id="SM00061">
    <property type="entry name" value="MATH"/>
    <property type="match status" value="1"/>
</dbReference>
<dbReference type="Pfam" id="PF22486">
    <property type="entry name" value="MATH_2"/>
    <property type="match status" value="1"/>
</dbReference>
<dbReference type="CDD" id="cd18186">
    <property type="entry name" value="BTB_POZ_ZBTB_KLHL-like"/>
    <property type="match status" value="1"/>
</dbReference>
<dbReference type="WBParaSite" id="Gr19_v10_g10173.t1">
    <property type="protein sequence ID" value="Gr19_v10_g10173.t1"/>
    <property type="gene ID" value="Gr19_v10_g10173"/>
</dbReference>
<evidence type="ECO:0000313" key="4">
    <source>
        <dbReference type="WBParaSite" id="Gr19_v10_g10173.t1"/>
    </source>
</evidence>
<evidence type="ECO:0000259" key="2">
    <source>
        <dbReference type="PROSITE" id="PS50097"/>
    </source>
</evidence>
<dbReference type="InterPro" id="IPR000210">
    <property type="entry name" value="BTB/POZ_dom"/>
</dbReference>
<dbReference type="InterPro" id="IPR002083">
    <property type="entry name" value="MATH/TRAF_dom"/>
</dbReference>
<keyword evidence="3" id="KW-1185">Reference proteome</keyword>
<dbReference type="InterPro" id="IPR008974">
    <property type="entry name" value="TRAF-like"/>
</dbReference>
<sequence length="336" mass="38587">MEPSKSQSPSNTGGDQTKDNKYKRSSQILFRMPKFKEFSAGRGLKAVLSAPVVYINGLPWQIEINHCDAHVGIFLHCDGDKTDMAWSCRAAYQFSVVSCEKSVECRMKEGNLDRFNLYTANGRSWGRQKFVKFEELMDPNNGLYDEKADAVTFKAEVVVEEPNRMPRIRYENALRVNGKLVNVNKYLLAAHSKFFRTLFFGQNAEEKPKVQIDEVPDAVEYFERLISTIDSHGVDLDDEFIENVLLLANRFLLGSVENRCVHFLMTKSKMSAICKFRLAHQYDIIGMKKKLLMEMTKEDFLIVGENYMDNYSEITKLGEEAMKELGECHKKLFGTM</sequence>
<feature type="domain" description="BTB" evidence="2">
    <location>
        <begin position="170"/>
        <end position="238"/>
    </location>
</feature>
<dbReference type="PANTHER" id="PTHR47022:SF1">
    <property type="entry name" value="BTB AND MATH DOMAIN-CONTAINING PROTEIN 36-RELATED"/>
    <property type="match status" value="1"/>
</dbReference>
<dbReference type="CDD" id="cd00121">
    <property type="entry name" value="MATH"/>
    <property type="match status" value="1"/>
</dbReference>
<proteinExistence type="predicted"/>
<dbReference type="SUPFAM" id="SSF49599">
    <property type="entry name" value="TRAF domain-like"/>
    <property type="match status" value="1"/>
</dbReference>
<dbReference type="PROSITE" id="PS50097">
    <property type="entry name" value="BTB"/>
    <property type="match status" value="1"/>
</dbReference>
<dbReference type="Gene3D" id="3.30.710.10">
    <property type="entry name" value="Potassium Channel Kv1.1, Chain A"/>
    <property type="match status" value="1"/>
</dbReference>
<evidence type="ECO:0000313" key="3">
    <source>
        <dbReference type="Proteomes" id="UP000887572"/>
    </source>
</evidence>